<feature type="domain" description="UspA" evidence="2">
    <location>
        <begin position="1"/>
        <end position="130"/>
    </location>
</feature>
<proteinExistence type="inferred from homology"/>
<name>A0ABT1MTI0_9RHOB</name>
<dbReference type="SUPFAM" id="SSF52402">
    <property type="entry name" value="Adenine nucleotide alpha hydrolases-like"/>
    <property type="match status" value="2"/>
</dbReference>
<dbReference type="Gene3D" id="3.40.50.12370">
    <property type="match status" value="1"/>
</dbReference>
<dbReference type="EMBL" id="JAKZEU010000005">
    <property type="protein sequence ID" value="MCQ0971624.1"/>
    <property type="molecule type" value="Genomic_DNA"/>
</dbReference>
<dbReference type="RefSeq" id="WP_255330629.1">
    <property type="nucleotide sequence ID" value="NZ_JAKZEU010000005.1"/>
</dbReference>
<keyword evidence="4" id="KW-1185">Reference proteome</keyword>
<dbReference type="PRINTS" id="PR01438">
    <property type="entry name" value="UNVRSLSTRESS"/>
</dbReference>
<gene>
    <name evidence="3" type="ORF">MLD63_14470</name>
</gene>
<evidence type="ECO:0000313" key="4">
    <source>
        <dbReference type="Proteomes" id="UP001203945"/>
    </source>
</evidence>
<dbReference type="InterPro" id="IPR006016">
    <property type="entry name" value="UspA"/>
</dbReference>
<dbReference type="Pfam" id="PF00582">
    <property type="entry name" value="Usp"/>
    <property type="match status" value="2"/>
</dbReference>
<dbReference type="CDD" id="cd00293">
    <property type="entry name" value="USP-like"/>
    <property type="match status" value="1"/>
</dbReference>
<evidence type="ECO:0000259" key="2">
    <source>
        <dbReference type="Pfam" id="PF00582"/>
    </source>
</evidence>
<evidence type="ECO:0000313" key="3">
    <source>
        <dbReference type="EMBL" id="MCQ0971624.1"/>
    </source>
</evidence>
<sequence length="285" mass="30991">MIRKILVPVRGDGKGDNALAHAAAIAHRHNAHIQVVHCRPRPQDLMPYGVAIPEFLRKQIVDHSYQVADQEEQGMRGELEVLARNLDLDLNGHGSGDRASVSFAEEAGRQVDVIKRLGRLADLIVVPKPDRDRNLGHNTLKTALFHASRPVMMAPMANPAPKVLGAKVTLAWNGSAEAARALSQCKSILRGAEKIWVLTNGSDSGPGTTAADLQAYLKLHELTAEIHEWSASQRIGRALLDATRELGADLMIMGAYGESHERETVFGGNTQTIVDTAEIPVMLNH</sequence>
<dbReference type="PANTHER" id="PTHR46268:SF15">
    <property type="entry name" value="UNIVERSAL STRESS PROTEIN HP_0031"/>
    <property type="match status" value="1"/>
</dbReference>
<comment type="similarity">
    <text evidence="1">Belongs to the universal stress protein A family.</text>
</comment>
<accession>A0ABT1MTI0</accession>
<feature type="domain" description="UspA" evidence="2">
    <location>
        <begin position="232"/>
        <end position="283"/>
    </location>
</feature>
<dbReference type="InterPro" id="IPR006015">
    <property type="entry name" value="Universal_stress_UspA"/>
</dbReference>
<organism evidence="3 4">
    <name type="scientific">Paracoccus albicereus</name>
    <dbReference type="NCBI Taxonomy" id="2922394"/>
    <lineage>
        <taxon>Bacteria</taxon>
        <taxon>Pseudomonadati</taxon>
        <taxon>Pseudomonadota</taxon>
        <taxon>Alphaproteobacteria</taxon>
        <taxon>Rhodobacterales</taxon>
        <taxon>Paracoccaceae</taxon>
        <taxon>Paracoccus</taxon>
    </lineage>
</organism>
<dbReference type="Proteomes" id="UP001203945">
    <property type="component" value="Unassembled WGS sequence"/>
</dbReference>
<evidence type="ECO:0000256" key="1">
    <source>
        <dbReference type="ARBA" id="ARBA00008791"/>
    </source>
</evidence>
<dbReference type="PANTHER" id="PTHR46268">
    <property type="entry name" value="STRESS RESPONSE PROTEIN NHAX"/>
    <property type="match status" value="1"/>
</dbReference>
<reference evidence="3 4" key="1">
    <citation type="submission" date="2022-03" db="EMBL/GenBank/DDBJ databases">
        <authorList>
            <person name="He Y."/>
        </authorList>
    </citation>
    <scope>NUCLEOTIDE SEQUENCE [LARGE SCALE GENOMIC DNA]</scope>
    <source>
        <strain evidence="3 4">TK19116</strain>
    </source>
</reference>
<comment type="caution">
    <text evidence="3">The sequence shown here is derived from an EMBL/GenBank/DDBJ whole genome shotgun (WGS) entry which is preliminary data.</text>
</comment>
<protein>
    <submittedName>
        <fullName evidence="3">Universal stress protein</fullName>
    </submittedName>
</protein>